<dbReference type="OrthoDB" id="2107166at2759"/>
<proteinExistence type="predicted"/>
<evidence type="ECO:0000313" key="5">
    <source>
        <dbReference type="Proteomes" id="UP000007431"/>
    </source>
</evidence>
<keyword evidence="5" id="KW-1185">Reference proteome</keyword>
<dbReference type="STRING" id="578458.D8QKR9"/>
<dbReference type="PROSITE" id="PS51782">
    <property type="entry name" value="LYSM"/>
    <property type="match status" value="1"/>
</dbReference>
<dbReference type="OMA" id="MSWFTEM"/>
<protein>
    <recommendedName>
        <fullName evidence="3">LysM domain-containing protein</fullName>
    </recommendedName>
</protein>
<dbReference type="GeneID" id="9592948"/>
<dbReference type="KEGG" id="scm:SCHCO_02644747"/>
<keyword evidence="2" id="KW-0812">Transmembrane</keyword>
<dbReference type="InParanoid" id="D8QKR9"/>
<keyword evidence="2" id="KW-1133">Transmembrane helix</keyword>
<gene>
    <name evidence="4" type="ORF">SCHCODRAFT_71170</name>
</gene>
<feature type="transmembrane region" description="Helical" evidence="2">
    <location>
        <begin position="104"/>
        <end position="123"/>
    </location>
</feature>
<dbReference type="EMBL" id="GL377317">
    <property type="protein sequence ID" value="EFI91391.1"/>
    <property type="molecule type" value="Genomic_DNA"/>
</dbReference>
<feature type="domain" description="LysM" evidence="3">
    <location>
        <begin position="138"/>
        <end position="182"/>
    </location>
</feature>
<keyword evidence="2" id="KW-0472">Membrane</keyword>
<dbReference type="Proteomes" id="UP000007431">
    <property type="component" value="Unassembled WGS sequence"/>
</dbReference>
<evidence type="ECO:0000256" key="2">
    <source>
        <dbReference type="SAM" id="Phobius"/>
    </source>
</evidence>
<feature type="region of interest" description="Disordered" evidence="1">
    <location>
        <begin position="1"/>
        <end position="20"/>
    </location>
</feature>
<dbReference type="VEuPathDB" id="FungiDB:SCHCODRAFT_02644747"/>
<dbReference type="SMART" id="SM00257">
    <property type="entry name" value="LysM"/>
    <property type="match status" value="1"/>
</dbReference>
<dbReference type="SUPFAM" id="SSF54106">
    <property type="entry name" value="LysM domain"/>
    <property type="match status" value="1"/>
</dbReference>
<organism evidence="5">
    <name type="scientific">Schizophyllum commune (strain H4-8 / FGSC 9210)</name>
    <name type="common">Split gill fungus</name>
    <dbReference type="NCBI Taxonomy" id="578458"/>
    <lineage>
        <taxon>Eukaryota</taxon>
        <taxon>Fungi</taxon>
        <taxon>Dikarya</taxon>
        <taxon>Basidiomycota</taxon>
        <taxon>Agaricomycotina</taxon>
        <taxon>Agaricomycetes</taxon>
        <taxon>Agaricomycetidae</taxon>
        <taxon>Agaricales</taxon>
        <taxon>Schizophyllaceae</taxon>
        <taxon>Schizophyllum</taxon>
    </lineage>
</organism>
<dbReference type="AlphaFoldDB" id="D8QKR9"/>
<dbReference type="InterPro" id="IPR036779">
    <property type="entry name" value="LysM_dom_sf"/>
</dbReference>
<reference evidence="4 5" key="1">
    <citation type="journal article" date="2010" name="Nat. Biotechnol.">
        <title>Genome sequence of the model mushroom Schizophyllum commune.</title>
        <authorList>
            <person name="Ohm R.A."/>
            <person name="de Jong J.F."/>
            <person name="Lugones L.G."/>
            <person name="Aerts A."/>
            <person name="Kothe E."/>
            <person name="Stajich J.E."/>
            <person name="de Vries R.P."/>
            <person name="Record E."/>
            <person name="Levasseur A."/>
            <person name="Baker S.E."/>
            <person name="Bartholomew K.A."/>
            <person name="Coutinho P.M."/>
            <person name="Erdmann S."/>
            <person name="Fowler T.J."/>
            <person name="Gathman A.C."/>
            <person name="Lombard V."/>
            <person name="Henrissat B."/>
            <person name="Knabe N."/>
            <person name="Kuees U."/>
            <person name="Lilly W.W."/>
            <person name="Lindquist E."/>
            <person name="Lucas S."/>
            <person name="Magnuson J.K."/>
            <person name="Piumi F."/>
            <person name="Raudaskoski M."/>
            <person name="Salamov A."/>
            <person name="Schmutz J."/>
            <person name="Schwarze F.W.M.R."/>
            <person name="vanKuyk P.A."/>
            <person name="Horton J.S."/>
            <person name="Grigoriev I.V."/>
            <person name="Woesten H.A.B."/>
        </authorList>
    </citation>
    <scope>NUCLEOTIDE SEQUENCE [LARGE SCALE GENOMIC DNA]</scope>
    <source>
        <strain evidence="5">H4-8 / FGSC 9210</strain>
    </source>
</reference>
<dbReference type="Pfam" id="PF01476">
    <property type="entry name" value="LysM"/>
    <property type="match status" value="1"/>
</dbReference>
<dbReference type="CDD" id="cd00118">
    <property type="entry name" value="LysM"/>
    <property type="match status" value="1"/>
</dbReference>
<dbReference type="Gene3D" id="3.10.350.10">
    <property type="entry name" value="LysM domain"/>
    <property type="match status" value="1"/>
</dbReference>
<dbReference type="RefSeq" id="XP_003026294.1">
    <property type="nucleotide sequence ID" value="XM_003026248.1"/>
</dbReference>
<name>D8QKR9_SCHCM</name>
<feature type="region of interest" description="Disordered" evidence="1">
    <location>
        <begin position="34"/>
        <end position="79"/>
    </location>
</feature>
<evidence type="ECO:0000313" key="4">
    <source>
        <dbReference type="EMBL" id="EFI91391.1"/>
    </source>
</evidence>
<dbReference type="HOGENOM" id="CLU_090055_0_0_1"/>
<dbReference type="InterPro" id="IPR018392">
    <property type="entry name" value="LysM"/>
</dbReference>
<accession>D8QKR9</accession>
<dbReference type="eggNOG" id="ENOG502S3JP">
    <property type="taxonomic scope" value="Eukaryota"/>
</dbReference>
<sequence>MARWSQYDEDSHRLPEGMTRIGYDADTQRYTFRDSDGSIWQGPEGAEYGEMTRVSDGPQGSPDEDEDVEQGLPSRSDGYTQLATDVNEPVIRGHGVNTDAYRSLFPFFLIIAVFLLFIWKFILSPNIHETPSCPNGQREYIVEPGDSCYQISIAHGIPLDKFFELNPKVKCDKLYPGSAVCLPQTQDSSPAST</sequence>
<evidence type="ECO:0000259" key="3">
    <source>
        <dbReference type="PROSITE" id="PS51782"/>
    </source>
</evidence>
<evidence type="ECO:0000256" key="1">
    <source>
        <dbReference type="SAM" id="MobiDB-lite"/>
    </source>
</evidence>